<dbReference type="PANTHER" id="PTHR33384">
    <property type="entry name" value="EXPRESSED PROTEIN"/>
    <property type="match status" value="1"/>
</dbReference>
<dbReference type="OMA" id="MEVICPE"/>
<dbReference type="RefSeq" id="XP_003566730.1">
    <property type="nucleotide sequence ID" value="XM_003566682.4"/>
</dbReference>
<accession>I1HN91</accession>
<dbReference type="EnsemblPlants" id="KQK08156">
    <property type="protein sequence ID" value="KQK08156"/>
    <property type="gene ID" value="BRADI_2g40010v3"/>
</dbReference>
<dbReference type="PANTHER" id="PTHR33384:SF27">
    <property type="entry name" value="OS05G0102500 PROTEIN"/>
    <property type="match status" value="1"/>
</dbReference>
<reference evidence="1 2" key="1">
    <citation type="journal article" date="2010" name="Nature">
        <title>Genome sequencing and analysis of the model grass Brachypodium distachyon.</title>
        <authorList>
            <consortium name="International Brachypodium Initiative"/>
        </authorList>
    </citation>
    <scope>NUCLEOTIDE SEQUENCE [LARGE SCALE GENOMIC DNA]</scope>
    <source>
        <strain evidence="1">Bd21</strain>
        <strain evidence="2">cv. Bd21</strain>
    </source>
</reference>
<dbReference type="KEGG" id="bdi:100832132"/>
<dbReference type="AlphaFoldDB" id="I1HN91"/>
<dbReference type="HOGENOM" id="CLU_091877_0_0_1"/>
<dbReference type="GeneID" id="100832132"/>
<evidence type="ECO:0000313" key="3">
    <source>
        <dbReference type="Proteomes" id="UP000008810"/>
    </source>
</evidence>
<dbReference type="Gramene" id="KQK08156">
    <property type="protein sequence ID" value="KQK08156"/>
    <property type="gene ID" value="BRADI_2g40010v3"/>
</dbReference>
<reference evidence="2" key="3">
    <citation type="submission" date="2018-08" db="UniProtKB">
        <authorList>
            <consortium name="EnsemblPlants"/>
        </authorList>
    </citation>
    <scope>IDENTIFICATION</scope>
    <source>
        <strain evidence="2">cv. Bd21</strain>
    </source>
</reference>
<dbReference type="RefSeq" id="XP_024315411.1">
    <property type="nucleotide sequence ID" value="XM_024459643.1"/>
</dbReference>
<sequence>MEHCTMRMPDRRSRFWQMDAQPVRIEVICPQPRRASRSPFLMENRANSKPNGTLPMYRADSSSEIYDLILSKNNPDVDTDSTRFFCGSPPVRTNNPLVRDPKFGTELPSLSPVGSPISKMLEMLGRIEVGTSPTRGASSNSISPKVRVEGFACGGNKDAAQ</sequence>
<dbReference type="EMBL" id="CM000881">
    <property type="protein sequence ID" value="KQK08156.1"/>
    <property type="molecule type" value="Genomic_DNA"/>
</dbReference>
<protein>
    <submittedName>
        <fullName evidence="1 2">Uncharacterized protein</fullName>
    </submittedName>
</protein>
<dbReference type="Proteomes" id="UP000008810">
    <property type="component" value="Chromosome 2"/>
</dbReference>
<gene>
    <name evidence="2" type="primary">LOC100832132</name>
    <name evidence="1" type="ORF">BRADI_2g40010v3</name>
</gene>
<reference evidence="1" key="2">
    <citation type="submission" date="2017-06" db="EMBL/GenBank/DDBJ databases">
        <title>WGS assembly of Brachypodium distachyon.</title>
        <authorList>
            <consortium name="The International Brachypodium Initiative"/>
            <person name="Lucas S."/>
            <person name="Harmon-Smith M."/>
            <person name="Lail K."/>
            <person name="Tice H."/>
            <person name="Grimwood J."/>
            <person name="Bruce D."/>
            <person name="Barry K."/>
            <person name="Shu S."/>
            <person name="Lindquist E."/>
            <person name="Wang M."/>
            <person name="Pitluck S."/>
            <person name="Vogel J.P."/>
            <person name="Garvin D.F."/>
            <person name="Mockler T.C."/>
            <person name="Schmutz J."/>
            <person name="Rokhsar D."/>
            <person name="Bevan M.W."/>
        </authorList>
    </citation>
    <scope>NUCLEOTIDE SEQUENCE</scope>
    <source>
        <strain evidence="1">Bd21</strain>
    </source>
</reference>
<evidence type="ECO:0000313" key="1">
    <source>
        <dbReference type="EMBL" id="KQK08156.1"/>
    </source>
</evidence>
<proteinExistence type="predicted"/>
<dbReference type="STRING" id="15368.I1HN91"/>
<dbReference type="eggNOG" id="ENOG502S8S6">
    <property type="taxonomic scope" value="Eukaryota"/>
</dbReference>
<name>I1HN91_BRADI</name>
<keyword evidence="3" id="KW-1185">Reference proteome</keyword>
<organism evidence="2">
    <name type="scientific">Brachypodium distachyon</name>
    <name type="common">Purple false brome</name>
    <name type="synonym">Trachynia distachya</name>
    <dbReference type="NCBI Taxonomy" id="15368"/>
    <lineage>
        <taxon>Eukaryota</taxon>
        <taxon>Viridiplantae</taxon>
        <taxon>Streptophyta</taxon>
        <taxon>Embryophyta</taxon>
        <taxon>Tracheophyta</taxon>
        <taxon>Spermatophyta</taxon>
        <taxon>Magnoliopsida</taxon>
        <taxon>Liliopsida</taxon>
        <taxon>Poales</taxon>
        <taxon>Poaceae</taxon>
        <taxon>BOP clade</taxon>
        <taxon>Pooideae</taxon>
        <taxon>Stipodae</taxon>
        <taxon>Brachypodieae</taxon>
        <taxon>Brachypodium</taxon>
    </lineage>
</organism>
<dbReference type="OrthoDB" id="1917254at2759"/>
<evidence type="ECO:0000313" key="2">
    <source>
        <dbReference type="EnsemblPlants" id="KQK08156"/>
    </source>
</evidence>